<feature type="transmembrane region" description="Helical" evidence="2">
    <location>
        <begin position="113"/>
        <end position="132"/>
    </location>
</feature>
<dbReference type="Pfam" id="PF04578">
    <property type="entry name" value="DUF594"/>
    <property type="match status" value="1"/>
</dbReference>
<reference evidence="4" key="1">
    <citation type="submission" date="2020-05" db="EMBL/GenBank/DDBJ databases">
        <title>WGS assembly of Panicum virgatum.</title>
        <authorList>
            <person name="Lovell J.T."/>
            <person name="Jenkins J."/>
            <person name="Shu S."/>
            <person name="Juenger T.E."/>
            <person name="Schmutz J."/>
        </authorList>
    </citation>
    <scope>NUCLEOTIDE SEQUENCE</scope>
    <source>
        <strain evidence="4">AP13</strain>
    </source>
</reference>
<evidence type="ECO:0000313" key="5">
    <source>
        <dbReference type="Proteomes" id="UP000823388"/>
    </source>
</evidence>
<organism evidence="4 5">
    <name type="scientific">Panicum virgatum</name>
    <name type="common">Blackwell switchgrass</name>
    <dbReference type="NCBI Taxonomy" id="38727"/>
    <lineage>
        <taxon>Eukaryota</taxon>
        <taxon>Viridiplantae</taxon>
        <taxon>Streptophyta</taxon>
        <taxon>Embryophyta</taxon>
        <taxon>Tracheophyta</taxon>
        <taxon>Spermatophyta</taxon>
        <taxon>Magnoliopsida</taxon>
        <taxon>Liliopsida</taxon>
        <taxon>Poales</taxon>
        <taxon>Poaceae</taxon>
        <taxon>PACMAD clade</taxon>
        <taxon>Panicoideae</taxon>
        <taxon>Panicodae</taxon>
        <taxon>Paniceae</taxon>
        <taxon>Panicinae</taxon>
        <taxon>Panicum</taxon>
        <taxon>Panicum sect. Hiantes</taxon>
    </lineage>
</organism>
<feature type="transmembrane region" description="Helical" evidence="2">
    <location>
        <begin position="45"/>
        <end position="67"/>
    </location>
</feature>
<feature type="domain" description="DUF4220" evidence="3">
    <location>
        <begin position="51"/>
        <end position="396"/>
    </location>
</feature>
<evidence type="ECO:0000313" key="4">
    <source>
        <dbReference type="EMBL" id="KAG2564741.1"/>
    </source>
</evidence>
<feature type="transmembrane region" description="Helical" evidence="2">
    <location>
        <begin position="270"/>
        <end position="292"/>
    </location>
</feature>
<protein>
    <recommendedName>
        <fullName evidence="3">DUF4220 domain-containing protein</fullName>
    </recommendedName>
</protein>
<dbReference type="Pfam" id="PF13968">
    <property type="entry name" value="DUF4220"/>
    <property type="match status" value="1"/>
</dbReference>
<proteinExistence type="predicted"/>
<dbReference type="EMBL" id="CM029050">
    <property type="protein sequence ID" value="KAG2564741.1"/>
    <property type="molecule type" value="Genomic_DNA"/>
</dbReference>
<feature type="transmembrane region" description="Helical" evidence="2">
    <location>
        <begin position="138"/>
        <end position="155"/>
    </location>
</feature>
<feature type="transmembrane region" description="Helical" evidence="2">
    <location>
        <begin position="79"/>
        <end position="101"/>
    </location>
</feature>
<gene>
    <name evidence="4" type="ORF">PVAP13_7NG023300</name>
</gene>
<feature type="transmembrane region" description="Helical" evidence="2">
    <location>
        <begin position="312"/>
        <end position="334"/>
    </location>
</feature>
<keyword evidence="2" id="KW-1133">Transmembrane helix</keyword>
<dbReference type="PANTHER" id="PTHR31325">
    <property type="entry name" value="OS01G0798800 PROTEIN-RELATED"/>
    <property type="match status" value="1"/>
</dbReference>
<feature type="compositionally biased region" description="Acidic residues" evidence="1">
    <location>
        <begin position="448"/>
        <end position="470"/>
    </location>
</feature>
<keyword evidence="2" id="KW-0472">Membrane</keyword>
<keyword evidence="2" id="KW-0812">Transmembrane</keyword>
<evidence type="ECO:0000256" key="2">
    <source>
        <dbReference type="SAM" id="Phobius"/>
    </source>
</evidence>
<comment type="caution">
    <text evidence="4">The sequence shown here is derived from an EMBL/GenBank/DDBJ whole genome shotgun (WGS) entry which is preliminary data.</text>
</comment>
<keyword evidence="5" id="KW-1185">Reference proteome</keyword>
<dbReference type="AlphaFoldDB" id="A0A8T0PQT5"/>
<evidence type="ECO:0000259" key="3">
    <source>
        <dbReference type="Pfam" id="PF13968"/>
    </source>
</evidence>
<dbReference type="Proteomes" id="UP000823388">
    <property type="component" value="Chromosome 7N"/>
</dbReference>
<feature type="region of interest" description="Disordered" evidence="1">
    <location>
        <begin position="447"/>
        <end position="483"/>
    </location>
</feature>
<name>A0A8T0PQT5_PANVG</name>
<evidence type="ECO:0000256" key="1">
    <source>
        <dbReference type="SAM" id="MobiDB-lite"/>
    </source>
</evidence>
<feature type="transmembrane region" description="Helical" evidence="2">
    <location>
        <begin position="355"/>
        <end position="373"/>
    </location>
</feature>
<sequence>MAGAEVVMEAWKEWGLQALVLLSLTVQVALLIVAELRRHIDSGVLMAFVGSAYMLADATAIYVLGHLSVTSRSPEHELLALWAPFLLLHLGGQDNITAYALEDNKLWLRHLQTFIAQVAAAAYIIYGSSIIVGERWSLLLLVTILVFFVGLVKYGERVWALRCAGSSPTGNYRGRRGGGEGSECPLVVPESLKRRRLDPEAFLLKAHLLLDYAKDVFKGPLSPIALYGTATPAGSELDGEDVYKMVEMQVSLVHDLFYTKAEVTHTWYGLCIRLLSCLAVGVAFLLFNILLLCDGHHRKLKGGYSYSRVDVIVTYVLFVGAVVLETASLVRAMFSSWTCALLLKRSSLRSSGSKRIAASTFVVGVVLYLRRLVRAADLRRRCSWSRCMRQHNLVQFCVRSRASRIRRVAKWVGVENWWDMQACSWSVPVSACIKQLLLKRIKAMPEAREEDEEEEEEMQEAQVEEEEEESSASTSSSQRAVPEARQWGREALMNRGLYENLASCVKFNKLDESILVWHIAIDVYLGCWYKDQQEQANPPDGGGGGDRGRAPADLAEAAQALSNYLLFLAARPHMLPPDGSGDAYGELTECLTTCVDCSSVEVLRRLLRRYDEDLPANRITSNKPLRRGCELGKVLVGRRDSPTVCDTLEMICEVWVDMLCYVGRGCGRESHAKQLSSGGELLTVAALVARYMTSPKLRRLVSASTQSNLQHFQSV</sequence>
<dbReference type="InterPro" id="IPR007658">
    <property type="entry name" value="DUF594"/>
</dbReference>
<feature type="transmembrane region" description="Helical" evidence="2">
    <location>
        <begin position="14"/>
        <end position="33"/>
    </location>
</feature>
<dbReference type="InterPro" id="IPR025315">
    <property type="entry name" value="DUF4220"/>
</dbReference>
<accession>A0A8T0PQT5</accession>